<accession>A0A0K2V598</accession>
<organism evidence="1">
    <name type="scientific">Lepeophtheirus salmonis</name>
    <name type="common">Salmon louse</name>
    <name type="synonym">Caligus salmonis</name>
    <dbReference type="NCBI Taxonomy" id="72036"/>
    <lineage>
        <taxon>Eukaryota</taxon>
        <taxon>Metazoa</taxon>
        <taxon>Ecdysozoa</taxon>
        <taxon>Arthropoda</taxon>
        <taxon>Crustacea</taxon>
        <taxon>Multicrustacea</taxon>
        <taxon>Hexanauplia</taxon>
        <taxon>Copepoda</taxon>
        <taxon>Siphonostomatoida</taxon>
        <taxon>Caligidae</taxon>
        <taxon>Lepeophtheirus</taxon>
    </lineage>
</organism>
<proteinExistence type="predicted"/>
<name>A0A0K2V598_LEPSM</name>
<evidence type="ECO:0000313" key="1">
    <source>
        <dbReference type="EMBL" id="CDW45480.1"/>
    </source>
</evidence>
<dbReference type="EMBL" id="HACA01028119">
    <property type="protein sequence ID" value="CDW45480.1"/>
    <property type="molecule type" value="Transcribed_RNA"/>
</dbReference>
<reference evidence="1" key="1">
    <citation type="submission" date="2014-05" db="EMBL/GenBank/DDBJ databases">
        <authorList>
            <person name="Chronopoulou M."/>
        </authorList>
    </citation>
    <scope>NUCLEOTIDE SEQUENCE</scope>
    <source>
        <tissue evidence="1">Whole organism</tissue>
    </source>
</reference>
<protein>
    <submittedName>
        <fullName evidence="1">Uncharacterized protein</fullName>
    </submittedName>
</protein>
<sequence>MDKFQFLREIYPDILLARTFDRLKTIEDLKEVFLESETLIFIDEESPRIASGEGFKQICEKIANTLTVLGGRDYIEFIKCLGFKYAAVPFTRKSSHIRKRVIKCLNQLSSTCSANLNYYLIFADIFCLRNKFNGLYYKRIERCLREESKKI</sequence>
<dbReference type="AlphaFoldDB" id="A0A0K2V598"/>